<feature type="domain" description="Peptidase S1" evidence="6">
    <location>
        <begin position="25"/>
        <end position="257"/>
    </location>
</feature>
<dbReference type="GeneID" id="108733924"/>
<dbReference type="KEGG" id="apln:108733924"/>
<dbReference type="PANTHER" id="PTHR24276:SF91">
    <property type="entry name" value="AT26814P-RELATED"/>
    <property type="match status" value="1"/>
</dbReference>
<dbReference type="PANTHER" id="PTHR24276">
    <property type="entry name" value="POLYSERASE-RELATED"/>
    <property type="match status" value="1"/>
</dbReference>
<protein>
    <submittedName>
        <fullName evidence="8">Trypsin-7-like</fullName>
    </submittedName>
</protein>
<keyword evidence="2" id="KW-0378">Hydrolase</keyword>
<name>A0A7F5RI38_AGRPL</name>
<evidence type="ECO:0000256" key="2">
    <source>
        <dbReference type="ARBA" id="ARBA00022801"/>
    </source>
</evidence>
<dbReference type="InterPro" id="IPR033116">
    <property type="entry name" value="TRYPSIN_SER"/>
</dbReference>
<dbReference type="InParanoid" id="A0A7F5RI38"/>
<accession>A0A7F5RI38</accession>
<proteinExistence type="inferred from homology"/>
<reference evidence="8" key="1">
    <citation type="submission" date="2025-08" db="UniProtKB">
        <authorList>
            <consortium name="RefSeq"/>
        </authorList>
    </citation>
    <scope>IDENTIFICATION</scope>
    <source>
        <tissue evidence="8">Entire body</tissue>
    </source>
</reference>
<evidence type="ECO:0000256" key="1">
    <source>
        <dbReference type="ARBA" id="ARBA00022670"/>
    </source>
</evidence>
<dbReference type="Proteomes" id="UP000192223">
    <property type="component" value="Unplaced"/>
</dbReference>
<dbReference type="PRINTS" id="PR00722">
    <property type="entry name" value="CHYMOTRYPSIN"/>
</dbReference>
<comment type="similarity">
    <text evidence="5">Belongs to the peptidase S1 family. CLIP subfamily.</text>
</comment>
<evidence type="ECO:0000256" key="5">
    <source>
        <dbReference type="ARBA" id="ARBA00024195"/>
    </source>
</evidence>
<dbReference type="InterPro" id="IPR001314">
    <property type="entry name" value="Peptidase_S1A"/>
</dbReference>
<dbReference type="OrthoDB" id="6411962at2759"/>
<dbReference type="PROSITE" id="PS00135">
    <property type="entry name" value="TRYPSIN_SER"/>
    <property type="match status" value="1"/>
</dbReference>
<dbReference type="CDD" id="cd00190">
    <property type="entry name" value="Tryp_SPc"/>
    <property type="match status" value="1"/>
</dbReference>
<gene>
    <name evidence="8" type="primary">LOC108733924</name>
</gene>
<dbReference type="GO" id="GO:0004252">
    <property type="term" value="F:serine-type endopeptidase activity"/>
    <property type="evidence" value="ECO:0007669"/>
    <property type="project" value="InterPro"/>
</dbReference>
<dbReference type="InterPro" id="IPR043504">
    <property type="entry name" value="Peptidase_S1_PA_chymotrypsin"/>
</dbReference>
<organism evidence="7 8">
    <name type="scientific">Agrilus planipennis</name>
    <name type="common">Emerald ash borer</name>
    <name type="synonym">Agrilus marcopoli</name>
    <dbReference type="NCBI Taxonomy" id="224129"/>
    <lineage>
        <taxon>Eukaryota</taxon>
        <taxon>Metazoa</taxon>
        <taxon>Ecdysozoa</taxon>
        <taxon>Arthropoda</taxon>
        <taxon>Hexapoda</taxon>
        <taxon>Insecta</taxon>
        <taxon>Pterygota</taxon>
        <taxon>Neoptera</taxon>
        <taxon>Endopterygota</taxon>
        <taxon>Coleoptera</taxon>
        <taxon>Polyphaga</taxon>
        <taxon>Elateriformia</taxon>
        <taxon>Buprestoidea</taxon>
        <taxon>Buprestidae</taxon>
        <taxon>Agrilinae</taxon>
        <taxon>Agrilus</taxon>
    </lineage>
</organism>
<evidence type="ECO:0000256" key="4">
    <source>
        <dbReference type="ARBA" id="ARBA00023157"/>
    </source>
</evidence>
<evidence type="ECO:0000313" key="8">
    <source>
        <dbReference type="RefSeq" id="XP_025835653.1"/>
    </source>
</evidence>
<keyword evidence="4" id="KW-1015">Disulfide bond</keyword>
<dbReference type="Pfam" id="PF00089">
    <property type="entry name" value="Trypsin"/>
    <property type="match status" value="1"/>
</dbReference>
<dbReference type="Gene3D" id="2.40.10.10">
    <property type="entry name" value="Trypsin-like serine proteases"/>
    <property type="match status" value="1"/>
</dbReference>
<keyword evidence="3" id="KW-0720">Serine protease</keyword>
<dbReference type="GO" id="GO:0006508">
    <property type="term" value="P:proteolysis"/>
    <property type="evidence" value="ECO:0007669"/>
    <property type="project" value="UniProtKB-KW"/>
</dbReference>
<dbReference type="RefSeq" id="XP_025835653.1">
    <property type="nucleotide sequence ID" value="XM_025979868.1"/>
</dbReference>
<evidence type="ECO:0000313" key="7">
    <source>
        <dbReference type="Proteomes" id="UP000192223"/>
    </source>
</evidence>
<sequence>MKVVLLITLVSLLLVKRITLLLGIGALPRQFDIAEDENIFRTLHNYVLIINLRVGPVLFHQSGFSPQDIYGYRELIDNITLRVGATEFDQTENEAITLAKLYIHPLYNDTTVDYDISILLLNKNLAFGKKINSVALPLPNVVLPAGTMATVVGWGMLTVEGALPTQLQVVTLPIISNEECARRYVGSNDTWVFDRNLCAGYPQGGKDACNGDSGGPLTVNGVLYGLVSSGTACADARFPGTYTNVSSVRSYITSITGL</sequence>
<dbReference type="SUPFAM" id="SSF50494">
    <property type="entry name" value="Trypsin-like serine proteases"/>
    <property type="match status" value="1"/>
</dbReference>
<dbReference type="InterPro" id="IPR009003">
    <property type="entry name" value="Peptidase_S1_PA"/>
</dbReference>
<keyword evidence="1" id="KW-0645">Protease</keyword>
<dbReference type="SMART" id="SM00020">
    <property type="entry name" value="Tryp_SPc"/>
    <property type="match status" value="1"/>
</dbReference>
<dbReference type="PROSITE" id="PS50240">
    <property type="entry name" value="TRYPSIN_DOM"/>
    <property type="match status" value="1"/>
</dbReference>
<dbReference type="FunFam" id="2.40.10.10:FF:000002">
    <property type="entry name" value="Transmembrane protease serine"/>
    <property type="match status" value="1"/>
</dbReference>
<evidence type="ECO:0000259" key="6">
    <source>
        <dbReference type="PROSITE" id="PS50240"/>
    </source>
</evidence>
<dbReference type="AlphaFoldDB" id="A0A7F5RI38"/>
<dbReference type="InterPro" id="IPR001254">
    <property type="entry name" value="Trypsin_dom"/>
</dbReference>
<dbReference type="InterPro" id="IPR050430">
    <property type="entry name" value="Peptidase_S1"/>
</dbReference>
<keyword evidence="7" id="KW-1185">Reference proteome</keyword>
<evidence type="ECO:0000256" key="3">
    <source>
        <dbReference type="ARBA" id="ARBA00022825"/>
    </source>
</evidence>